<sequence>MQRVDRLRGLVSVQQEIRVREGLPVRFSARHVAAGLGAELSKGRSAKAPGAALEMIRSWHEHGRIQRDGTLDGIPAWRKAG</sequence>
<accession>A0AAU7KCP0</accession>
<dbReference type="RefSeq" id="WP_348826489.1">
    <property type="nucleotide sequence ID" value="NZ_CP098827.1"/>
</dbReference>
<dbReference type="EMBL" id="CP098827">
    <property type="protein sequence ID" value="XBO69179.1"/>
    <property type="molecule type" value="Genomic_DNA"/>
</dbReference>
<gene>
    <name evidence="1" type="ORF">NFG58_11075</name>
</gene>
<reference evidence="1" key="1">
    <citation type="submission" date="2022-06" db="EMBL/GenBank/DDBJ databases">
        <title>A novel DMS-producing enzyme.</title>
        <authorList>
            <person name="Zhang Y."/>
        </authorList>
    </citation>
    <scope>NUCLEOTIDE SEQUENCE</scope>
    <source>
        <strain evidence="1">RT37</strain>
    </source>
</reference>
<proteinExistence type="predicted"/>
<organism evidence="1">
    <name type="scientific">Halomonas sp. RT37</name>
    <dbReference type="NCBI Taxonomy" id="2950872"/>
    <lineage>
        <taxon>Bacteria</taxon>
        <taxon>Pseudomonadati</taxon>
        <taxon>Pseudomonadota</taxon>
        <taxon>Gammaproteobacteria</taxon>
        <taxon>Oceanospirillales</taxon>
        <taxon>Halomonadaceae</taxon>
        <taxon>Halomonas</taxon>
    </lineage>
</organism>
<evidence type="ECO:0000313" key="1">
    <source>
        <dbReference type="EMBL" id="XBO69179.1"/>
    </source>
</evidence>
<protein>
    <recommendedName>
        <fullName evidence="2">KfrA N-terminal DNA-binding domain-containing protein</fullName>
    </recommendedName>
</protein>
<dbReference type="AlphaFoldDB" id="A0AAU7KCP0"/>
<evidence type="ECO:0008006" key="2">
    <source>
        <dbReference type="Google" id="ProtNLM"/>
    </source>
</evidence>
<name>A0AAU7KCP0_9GAMM</name>